<evidence type="ECO:0000313" key="3">
    <source>
        <dbReference type="Proteomes" id="UP001595075"/>
    </source>
</evidence>
<dbReference type="Proteomes" id="UP001595075">
    <property type="component" value="Unassembled WGS sequence"/>
</dbReference>
<organism evidence="2 3">
    <name type="scientific">Oculimacula yallundae</name>
    <dbReference type="NCBI Taxonomy" id="86028"/>
    <lineage>
        <taxon>Eukaryota</taxon>
        <taxon>Fungi</taxon>
        <taxon>Dikarya</taxon>
        <taxon>Ascomycota</taxon>
        <taxon>Pezizomycotina</taxon>
        <taxon>Leotiomycetes</taxon>
        <taxon>Helotiales</taxon>
        <taxon>Ploettnerulaceae</taxon>
        <taxon>Oculimacula</taxon>
    </lineage>
</organism>
<dbReference type="EMBL" id="JAZHXI010000009">
    <property type="protein sequence ID" value="KAL2067783.1"/>
    <property type="molecule type" value="Genomic_DNA"/>
</dbReference>
<feature type="compositionally biased region" description="Basic and acidic residues" evidence="1">
    <location>
        <begin position="292"/>
        <end position="313"/>
    </location>
</feature>
<reference evidence="2 3" key="1">
    <citation type="journal article" date="2024" name="Commun. Biol.">
        <title>Comparative genomic analysis of thermophilic fungi reveals convergent evolutionary adaptations and gene losses.</title>
        <authorList>
            <person name="Steindorff A.S."/>
            <person name="Aguilar-Pontes M.V."/>
            <person name="Robinson A.J."/>
            <person name="Andreopoulos B."/>
            <person name="LaButti K."/>
            <person name="Kuo A."/>
            <person name="Mondo S."/>
            <person name="Riley R."/>
            <person name="Otillar R."/>
            <person name="Haridas S."/>
            <person name="Lipzen A."/>
            <person name="Grimwood J."/>
            <person name="Schmutz J."/>
            <person name="Clum A."/>
            <person name="Reid I.D."/>
            <person name="Moisan M.C."/>
            <person name="Butler G."/>
            <person name="Nguyen T.T.M."/>
            <person name="Dewar K."/>
            <person name="Conant G."/>
            <person name="Drula E."/>
            <person name="Henrissat B."/>
            <person name="Hansel C."/>
            <person name="Singer S."/>
            <person name="Hutchinson M.I."/>
            <person name="de Vries R.P."/>
            <person name="Natvig D.O."/>
            <person name="Powell A.J."/>
            <person name="Tsang A."/>
            <person name="Grigoriev I.V."/>
        </authorList>
    </citation>
    <scope>NUCLEOTIDE SEQUENCE [LARGE SCALE GENOMIC DNA]</scope>
    <source>
        <strain evidence="2 3">CBS 494.80</strain>
    </source>
</reference>
<accession>A0ABR4CCV9</accession>
<feature type="compositionally biased region" description="Polar residues" evidence="1">
    <location>
        <begin position="70"/>
        <end position="85"/>
    </location>
</feature>
<keyword evidence="3" id="KW-1185">Reference proteome</keyword>
<feature type="compositionally biased region" description="Basic and acidic residues" evidence="1">
    <location>
        <begin position="15"/>
        <end position="27"/>
    </location>
</feature>
<feature type="region of interest" description="Disordered" evidence="1">
    <location>
        <begin position="201"/>
        <end position="313"/>
    </location>
</feature>
<protein>
    <submittedName>
        <fullName evidence="2">Uncharacterized protein</fullName>
    </submittedName>
</protein>
<gene>
    <name evidence="2" type="ORF">VTL71DRAFT_15879</name>
</gene>
<feature type="compositionally biased region" description="Polar residues" evidence="1">
    <location>
        <begin position="120"/>
        <end position="139"/>
    </location>
</feature>
<name>A0ABR4CCV9_9HELO</name>
<proteinExistence type="predicted"/>
<feature type="region of interest" description="Disordered" evidence="1">
    <location>
        <begin position="120"/>
        <end position="146"/>
    </location>
</feature>
<comment type="caution">
    <text evidence="2">The sequence shown here is derived from an EMBL/GenBank/DDBJ whole genome shotgun (WGS) entry which is preliminary data.</text>
</comment>
<evidence type="ECO:0000256" key="1">
    <source>
        <dbReference type="SAM" id="MobiDB-lite"/>
    </source>
</evidence>
<evidence type="ECO:0000313" key="2">
    <source>
        <dbReference type="EMBL" id="KAL2067783.1"/>
    </source>
</evidence>
<sequence>MSNNQANNRGGAPEQGERVGRGGDRRVSAGLGPITGTGNSDQPWGLMGDTRPPTPSEGTPQLYRRVGLGDQQQTRTYDNGTSLTFGPNDPVPEPIPGGSFDQQFLEVNAAVRDLQVTNAQGPTSTSANANNAPYDSFRTSFPPPQQLRNVQYPDGTRYYVVPSRLASVEVLPHVRSLVRHSSDQPGLANPGNTANTRFAGQRQHLDQSNVPRGFGDIENRQDDAPGYGGTSGPRPYNPNVTNQFGDIQRGPAPPPLIHPPGGQLFTLPPLAQPFTGAPLVDRRSSAPQPETARFEDSGLSKVLREHDEKREKK</sequence>
<feature type="region of interest" description="Disordered" evidence="1">
    <location>
        <begin position="1"/>
        <end position="100"/>
    </location>
</feature>